<dbReference type="SUPFAM" id="SSF51306">
    <property type="entry name" value="LexA/Signal peptidase"/>
    <property type="match status" value="1"/>
</dbReference>
<dbReference type="InterPro" id="IPR039418">
    <property type="entry name" value="LexA-like"/>
</dbReference>
<comment type="caution">
    <text evidence="12">Lacks conserved residue(s) required for the propagation of feature annotation.</text>
</comment>
<comment type="catalytic activity">
    <reaction evidence="12">
        <text>Hydrolysis of Ala-|-Gly bond in repressor LexA.</text>
        <dbReference type="EC" id="3.4.21.88"/>
    </reaction>
</comment>
<dbReference type="Pfam" id="PF00717">
    <property type="entry name" value="Peptidase_S24"/>
    <property type="match status" value="1"/>
</dbReference>
<keyword evidence="9 12" id="KW-0804">Transcription</keyword>
<dbReference type="InterPro" id="IPR036286">
    <property type="entry name" value="LexA/Signal_pep-like_sf"/>
</dbReference>
<feature type="domain" description="LexA repressor DNA-binding" evidence="15">
    <location>
        <begin position="6"/>
        <end position="67"/>
    </location>
</feature>
<evidence type="ECO:0000256" key="11">
    <source>
        <dbReference type="ARBA" id="ARBA00023236"/>
    </source>
</evidence>
<dbReference type="Gene3D" id="2.10.109.10">
    <property type="entry name" value="Umud Fragment, subunit A"/>
    <property type="match status" value="1"/>
</dbReference>
<evidence type="ECO:0000256" key="12">
    <source>
        <dbReference type="HAMAP-Rule" id="MF_00015"/>
    </source>
</evidence>
<keyword evidence="7 12" id="KW-0805">Transcription regulation</keyword>
<keyword evidence="11 12" id="KW-0742">SOS response</keyword>
<comment type="subunit">
    <text evidence="12">Homodimer.</text>
</comment>
<dbReference type="InterPro" id="IPR006200">
    <property type="entry name" value="LexA"/>
</dbReference>
<dbReference type="InterPro" id="IPR036388">
    <property type="entry name" value="WH-like_DNA-bd_sf"/>
</dbReference>
<sequence>MAYGKISAKQQQILNYIKSEITQKGYPPTVRNICEAVNLRSTSSVHAHLETLERNGYIRRDPAKPRAIEILDNSFNEIRKNIVAVPIIRKITADLPITASENIEDYFPLPEEKMPNPNSFMLRIQDDSMIDSGIYNNDLILVEYTAKVSDGDKVVALINDEITVKKFFKENDHIRLQAENKTIDPLIVKKCSILGKVVGVFRFL</sequence>
<dbReference type="InterPro" id="IPR015927">
    <property type="entry name" value="Peptidase_S24_S26A/B/C"/>
</dbReference>
<keyword evidence="2 12" id="KW-0678">Repressor</keyword>
<dbReference type="Gene3D" id="1.10.10.10">
    <property type="entry name" value="Winged helix-like DNA-binding domain superfamily/Winged helix DNA-binding domain"/>
    <property type="match status" value="1"/>
</dbReference>
<organism evidence="16 17">
    <name type="scientific">Lachnobacterium bovis DSM 14045</name>
    <dbReference type="NCBI Taxonomy" id="1122142"/>
    <lineage>
        <taxon>Bacteria</taxon>
        <taxon>Bacillati</taxon>
        <taxon>Bacillota</taxon>
        <taxon>Clostridia</taxon>
        <taxon>Lachnospirales</taxon>
        <taxon>Lachnospiraceae</taxon>
        <taxon>Lachnobacterium</taxon>
    </lineage>
</organism>
<evidence type="ECO:0000256" key="8">
    <source>
        <dbReference type="ARBA" id="ARBA00023125"/>
    </source>
</evidence>
<keyword evidence="10 12" id="KW-0234">DNA repair</keyword>
<dbReference type="GO" id="GO:0003677">
    <property type="term" value="F:DNA binding"/>
    <property type="evidence" value="ECO:0007669"/>
    <property type="project" value="UniProtKB-UniRule"/>
</dbReference>
<evidence type="ECO:0000313" key="16">
    <source>
        <dbReference type="EMBL" id="SDX91318.1"/>
    </source>
</evidence>
<keyword evidence="6 12" id="KW-0068">Autocatalytic cleavage</keyword>
<evidence type="ECO:0000313" key="17">
    <source>
        <dbReference type="Proteomes" id="UP000183918"/>
    </source>
</evidence>
<evidence type="ECO:0000259" key="15">
    <source>
        <dbReference type="Pfam" id="PF01726"/>
    </source>
</evidence>
<evidence type="ECO:0000259" key="14">
    <source>
        <dbReference type="Pfam" id="PF00717"/>
    </source>
</evidence>
<dbReference type="OrthoDB" id="9802364at2"/>
<evidence type="ECO:0000256" key="3">
    <source>
        <dbReference type="ARBA" id="ARBA00022705"/>
    </source>
</evidence>
<keyword evidence="8 12" id="KW-0238">DNA-binding</keyword>
<dbReference type="GO" id="GO:0045892">
    <property type="term" value="P:negative regulation of DNA-templated transcription"/>
    <property type="evidence" value="ECO:0007669"/>
    <property type="project" value="UniProtKB-UniRule"/>
</dbReference>
<feature type="active site" description="For autocatalytic cleavage activity" evidence="12">
    <location>
        <position position="128"/>
    </location>
</feature>
<dbReference type="PRINTS" id="PR00726">
    <property type="entry name" value="LEXASERPTASE"/>
</dbReference>
<dbReference type="GO" id="GO:0006260">
    <property type="term" value="P:DNA replication"/>
    <property type="evidence" value="ECO:0007669"/>
    <property type="project" value="UniProtKB-UniRule"/>
</dbReference>
<dbReference type="GO" id="GO:0004252">
    <property type="term" value="F:serine-type endopeptidase activity"/>
    <property type="evidence" value="ECO:0007669"/>
    <property type="project" value="UniProtKB-UniRule"/>
</dbReference>
<comment type="function">
    <text evidence="12">Represses a number of genes involved in the response to DNA damage (SOS response), including recA and lexA. In the presence of single-stranded DNA, RecA interacts with LexA causing an autocatalytic cleavage which disrupts the DNA-binding part of LexA, leading to derepression of the SOS regulon and eventually DNA repair.</text>
</comment>
<evidence type="ECO:0000256" key="13">
    <source>
        <dbReference type="RuleBase" id="RU003991"/>
    </source>
</evidence>
<evidence type="ECO:0000256" key="7">
    <source>
        <dbReference type="ARBA" id="ARBA00023015"/>
    </source>
</evidence>
<dbReference type="CDD" id="cd06529">
    <property type="entry name" value="S24_LexA-like"/>
    <property type="match status" value="1"/>
</dbReference>
<evidence type="ECO:0000256" key="6">
    <source>
        <dbReference type="ARBA" id="ARBA00022813"/>
    </source>
</evidence>
<evidence type="ECO:0000256" key="1">
    <source>
        <dbReference type="ARBA" id="ARBA00007484"/>
    </source>
</evidence>
<comment type="similarity">
    <text evidence="1 12 13">Belongs to the peptidase S24 family.</text>
</comment>
<evidence type="ECO:0000256" key="10">
    <source>
        <dbReference type="ARBA" id="ARBA00023204"/>
    </source>
</evidence>
<dbReference type="AlphaFoldDB" id="A0A1H3FLT1"/>
<dbReference type="GO" id="GO:0009432">
    <property type="term" value="P:SOS response"/>
    <property type="evidence" value="ECO:0007669"/>
    <property type="project" value="UniProtKB-UniRule"/>
</dbReference>
<keyword evidence="3 12" id="KW-0235">DNA replication</keyword>
<dbReference type="EMBL" id="FNPG01000005">
    <property type="protein sequence ID" value="SDX91318.1"/>
    <property type="molecule type" value="Genomic_DNA"/>
</dbReference>
<dbReference type="STRING" id="1122142.SAMN02910414_00268"/>
<proteinExistence type="inferred from homology"/>
<dbReference type="FunFam" id="1.10.10.10:FF:000009">
    <property type="entry name" value="LexA repressor"/>
    <property type="match status" value="1"/>
</dbReference>
<keyword evidence="5 12" id="KW-0378">Hydrolase</keyword>
<evidence type="ECO:0000256" key="2">
    <source>
        <dbReference type="ARBA" id="ARBA00022491"/>
    </source>
</evidence>
<accession>A0A1H3FLT1</accession>
<dbReference type="GO" id="GO:0006508">
    <property type="term" value="P:proteolysis"/>
    <property type="evidence" value="ECO:0007669"/>
    <property type="project" value="InterPro"/>
</dbReference>
<dbReference type="SUPFAM" id="SSF46785">
    <property type="entry name" value="Winged helix' DNA-binding domain"/>
    <property type="match status" value="1"/>
</dbReference>
<dbReference type="Pfam" id="PF01726">
    <property type="entry name" value="LexA_DNA_bind"/>
    <property type="match status" value="1"/>
</dbReference>
<evidence type="ECO:0000256" key="9">
    <source>
        <dbReference type="ARBA" id="ARBA00023163"/>
    </source>
</evidence>
<dbReference type="HAMAP" id="MF_00015">
    <property type="entry name" value="LexA"/>
    <property type="match status" value="1"/>
</dbReference>
<dbReference type="RefSeq" id="WP_074715425.1">
    <property type="nucleotide sequence ID" value="NZ_FNPG01000005.1"/>
</dbReference>
<dbReference type="InterPro" id="IPR006197">
    <property type="entry name" value="Peptidase_S24_LexA"/>
</dbReference>
<name>A0A1H3FLT1_9FIRM</name>
<feature type="DNA-binding region" description="H-T-H motif" evidence="12">
    <location>
        <begin position="30"/>
        <end position="50"/>
    </location>
</feature>
<feature type="active site" description="For autocatalytic cleavage activity" evidence="12">
    <location>
        <position position="165"/>
    </location>
</feature>
<dbReference type="InterPro" id="IPR006199">
    <property type="entry name" value="LexA_DNA-bd_dom"/>
</dbReference>
<evidence type="ECO:0000256" key="5">
    <source>
        <dbReference type="ARBA" id="ARBA00022801"/>
    </source>
</evidence>
<protein>
    <recommendedName>
        <fullName evidence="12">LexA repressor</fullName>
        <ecNumber evidence="12">3.4.21.88</ecNumber>
    </recommendedName>
</protein>
<dbReference type="NCBIfam" id="TIGR00498">
    <property type="entry name" value="lexA"/>
    <property type="match status" value="1"/>
</dbReference>
<dbReference type="GO" id="GO:0006281">
    <property type="term" value="P:DNA repair"/>
    <property type="evidence" value="ECO:0007669"/>
    <property type="project" value="UniProtKB-UniRule"/>
</dbReference>
<evidence type="ECO:0000256" key="4">
    <source>
        <dbReference type="ARBA" id="ARBA00022763"/>
    </source>
</evidence>
<feature type="domain" description="Peptidase S24/S26A/S26B/S26C" evidence="14">
    <location>
        <begin position="86"/>
        <end position="198"/>
    </location>
</feature>
<dbReference type="PANTHER" id="PTHR33516">
    <property type="entry name" value="LEXA REPRESSOR"/>
    <property type="match status" value="1"/>
</dbReference>
<dbReference type="PANTHER" id="PTHR33516:SF2">
    <property type="entry name" value="LEXA REPRESSOR-RELATED"/>
    <property type="match status" value="1"/>
</dbReference>
<gene>
    <name evidence="12" type="primary">lexA</name>
    <name evidence="16" type="ORF">SAMN02910414_00268</name>
</gene>
<dbReference type="EC" id="3.4.21.88" evidence="12"/>
<dbReference type="Proteomes" id="UP000183918">
    <property type="component" value="Unassembled WGS sequence"/>
</dbReference>
<keyword evidence="17" id="KW-1185">Reference proteome</keyword>
<dbReference type="InterPro" id="IPR036390">
    <property type="entry name" value="WH_DNA-bd_sf"/>
</dbReference>
<keyword evidence="4 12" id="KW-0227">DNA damage</keyword>
<reference evidence="16 17" key="1">
    <citation type="submission" date="2016-10" db="EMBL/GenBank/DDBJ databases">
        <authorList>
            <person name="de Groot N.N."/>
        </authorList>
    </citation>
    <scope>NUCLEOTIDE SEQUENCE [LARGE SCALE GENOMIC DNA]</scope>
    <source>
        <strain evidence="16 17">DSM 14045</strain>
    </source>
</reference>
<dbReference type="InterPro" id="IPR050077">
    <property type="entry name" value="LexA_repressor"/>
</dbReference>